<dbReference type="OMA" id="KPNGSCC"/>
<feature type="domain" description="Lethal giant larvae (Lgl)-like C-terminal" evidence="3">
    <location>
        <begin position="602"/>
        <end position="876"/>
    </location>
</feature>
<dbReference type="GO" id="GO:0045159">
    <property type="term" value="F:myosin II binding"/>
    <property type="evidence" value="ECO:0000318"/>
    <property type="project" value="GO_Central"/>
</dbReference>
<dbReference type="GO" id="GO:0006893">
    <property type="term" value="P:Golgi to plasma membrane transport"/>
    <property type="evidence" value="ECO:0000318"/>
    <property type="project" value="GO_Central"/>
</dbReference>
<dbReference type="CDD" id="cd15873">
    <property type="entry name" value="R-SNARE_STXBP5_6"/>
    <property type="match status" value="1"/>
</dbReference>
<dbReference type="PANTHER" id="PTHR10241">
    <property type="entry name" value="LETHAL 2 GIANT LARVAE PROTEIN"/>
    <property type="match status" value="1"/>
</dbReference>
<dbReference type="GO" id="GO:0005886">
    <property type="term" value="C:plasma membrane"/>
    <property type="evidence" value="ECO:0000318"/>
    <property type="project" value="GO_Central"/>
</dbReference>
<accession>A0A1U8AGG2</accession>
<dbReference type="InterPro" id="IPR015943">
    <property type="entry name" value="WD40/YVTN_repeat-like_dom_sf"/>
</dbReference>
<dbReference type="Gene3D" id="2.130.10.10">
    <property type="entry name" value="YVTN repeat-like/Quinoprotein amine dehydrogenase"/>
    <property type="match status" value="4"/>
</dbReference>
<name>A0A1U8AGG2_NELNU</name>
<dbReference type="InParanoid" id="A0A1U8AGG2"/>
<dbReference type="AlphaFoldDB" id="A0A1U8AGG2"/>
<evidence type="ECO:0000313" key="5">
    <source>
        <dbReference type="RefSeq" id="XP_010266193.1"/>
    </source>
</evidence>
<proteinExistence type="inferred from homology"/>
<dbReference type="RefSeq" id="XP_010266193.1">
    <property type="nucleotide sequence ID" value="XM_010267891.2"/>
</dbReference>
<organism evidence="4 5">
    <name type="scientific">Nelumbo nucifera</name>
    <name type="common">Sacred lotus</name>
    <dbReference type="NCBI Taxonomy" id="4432"/>
    <lineage>
        <taxon>Eukaryota</taxon>
        <taxon>Viridiplantae</taxon>
        <taxon>Streptophyta</taxon>
        <taxon>Embryophyta</taxon>
        <taxon>Tracheophyta</taxon>
        <taxon>Spermatophyta</taxon>
        <taxon>Magnoliopsida</taxon>
        <taxon>Proteales</taxon>
        <taxon>Nelumbonaceae</taxon>
        <taxon>Nelumbo</taxon>
    </lineage>
</organism>
<dbReference type="Proteomes" id="UP000189703">
    <property type="component" value="Unplaced"/>
</dbReference>
<evidence type="ECO:0000259" key="3">
    <source>
        <dbReference type="Pfam" id="PF08596"/>
    </source>
</evidence>
<evidence type="ECO:0000256" key="2">
    <source>
        <dbReference type="ARBA" id="ARBA00022483"/>
    </source>
</evidence>
<protein>
    <submittedName>
        <fullName evidence="5">Uncharacterized protein LOC104603774 isoform X1</fullName>
    </submittedName>
</protein>
<keyword evidence="2" id="KW-0268">Exocytosis</keyword>
<reference evidence="5" key="1">
    <citation type="submission" date="2025-08" db="UniProtKB">
        <authorList>
            <consortium name="RefSeq"/>
        </authorList>
    </citation>
    <scope>IDENTIFICATION</scope>
</reference>
<dbReference type="KEGG" id="nnu:104603774"/>
<dbReference type="GO" id="GO:0005096">
    <property type="term" value="F:GTPase activator activity"/>
    <property type="evidence" value="ECO:0000318"/>
    <property type="project" value="GO_Central"/>
</dbReference>
<dbReference type="STRING" id="4432.A0A1U8AGG2"/>
<dbReference type="eggNOG" id="KOG1983">
    <property type="taxonomic scope" value="Eukaryota"/>
</dbReference>
<dbReference type="InterPro" id="IPR036322">
    <property type="entry name" value="WD40_repeat_dom_sf"/>
</dbReference>
<sequence length="1088" mass="121680">MFVKKLVEKASKKPAGGNFNGIKSDDVNPRLVFHYGIPAGSISLAYDSIQKILAISTKDGRIKLFGKSNTQALLESNEAVPSKFLKFIENQGILLNVTIQNRIEVWDIRRKQLSHVHSFKEEITSLTVIQQTLYMYVGDSGGNISVLKLDQESCQLVQMKYYIPFSATHGNNTEVASETAVVHILPQPMAESKRVLIIFRDGLITLWEIQECKVNFVTGGNILHSLRHETKQVTSACWACPFGSKVVVGYGNGEILLWNIPTIANLKSELLADREEVCFAQNVPLRKLNLGYKMDNIPIVSLKWAYANGKASRLYVNGASSASTNSLQVITLNENTDAHTIKLMLPLPEPCIDMEIISCTGDPNKHKQDSLVVLLKSGHLYIYDDFTIEQYLLQCQSRSPPSIPREVPVKLPFVDSSITVAKYITDNRNLLRSLNEDYVSMAKDFPQLLPTDMKGNDRHHLSSSHFSGFEKIRNLYITGHCNGSINFWDLSCPFLLPIASIKQQSEDEHSLSGIPVTALYFDSTSWVLVSGDQNGVVRIFKLKPKHFSTETNILSLQDNISAIKIASNPIFHESTKHIEVDCHFICDLLLEGSTKKGSSQIILSVKLIKINRAVLSINTDCSSRYLAVGSDQGYISLIDMEGLTVLFQKHIASEFSNDVISLEFNACRFHGFEKNVLFVATKDSSVLALESDSGNTLSTSMVHPKKPSRALFMKTLGGQDMSDNMEIWKANSVEDSRSKQSLLLFCSEKSVYLYSLMHVVQGVKKVYQKKKFHESCCFASTLCTPQFDGGLILLFTSGKIEIRSLPELYLLKETSIRGFTLSNSKPNSRSNSSISICSSSSGELVLVNADQEVFFVSIFQQKEIYRLLDPISEVYKNDVMDLHDDPASGSSICKEKKKGIFSSIIKDIKGNKASHNLYVEAEDSRATIEELSAIFSTDNFLLTSEKMEEISTNDNEIELSIDDINLEDPDEKPRGHNMVASNKQKLSNKFHEIKGKLKQIKVRNEKTSSKEEHEDEKVSAIDQIKKKYGFPLTGESSIAKMAENKLSNNLRKLQGISMRTSEMQDTAQSYSALAKEVLQIAEQNRRSL</sequence>
<dbReference type="Pfam" id="PF08596">
    <property type="entry name" value="Lgl_C"/>
    <property type="match status" value="1"/>
</dbReference>
<comment type="similarity">
    <text evidence="1">Belongs to the WD repeat L(2)GL family.</text>
</comment>
<evidence type="ECO:0000256" key="1">
    <source>
        <dbReference type="ARBA" id="ARBA00008070"/>
    </source>
</evidence>
<dbReference type="PANTHER" id="PTHR10241:SF27">
    <property type="entry name" value="TRANSDUCIN_WD40 REPEAT-LIKE SUPERFAMILY PROTEIN"/>
    <property type="match status" value="1"/>
</dbReference>
<dbReference type="GO" id="GO:0005737">
    <property type="term" value="C:cytoplasm"/>
    <property type="evidence" value="ECO:0000318"/>
    <property type="project" value="GO_Central"/>
</dbReference>
<dbReference type="FunCoup" id="A0A1U8AGG2">
    <property type="interactions" value="806"/>
</dbReference>
<dbReference type="InterPro" id="IPR013905">
    <property type="entry name" value="Lgl_C_dom"/>
</dbReference>
<evidence type="ECO:0000313" key="4">
    <source>
        <dbReference type="Proteomes" id="UP000189703"/>
    </source>
</evidence>
<dbReference type="SUPFAM" id="SSF50978">
    <property type="entry name" value="WD40 repeat-like"/>
    <property type="match status" value="2"/>
</dbReference>
<dbReference type="OrthoDB" id="19944at2759"/>
<dbReference type="InterPro" id="IPR001680">
    <property type="entry name" value="WD40_rpt"/>
</dbReference>
<gene>
    <name evidence="5" type="primary">LOC104603774</name>
</gene>
<dbReference type="GeneID" id="104603774"/>
<keyword evidence="4" id="KW-1185">Reference proteome</keyword>
<dbReference type="SMART" id="SM00320">
    <property type="entry name" value="WD40"/>
    <property type="match status" value="6"/>
</dbReference>
<dbReference type="GO" id="GO:0006887">
    <property type="term" value="P:exocytosis"/>
    <property type="evidence" value="ECO:0000318"/>
    <property type="project" value="GO_Central"/>
</dbReference>
<dbReference type="GO" id="GO:0019905">
    <property type="term" value="F:syntaxin binding"/>
    <property type="evidence" value="ECO:0000318"/>
    <property type="project" value="GO_Central"/>
</dbReference>